<keyword evidence="2" id="KW-1185">Reference proteome</keyword>
<organism evidence="1 2">
    <name type="scientific">Danxiaibacter flavus</name>
    <dbReference type="NCBI Taxonomy" id="3049108"/>
    <lineage>
        <taxon>Bacteria</taxon>
        <taxon>Pseudomonadati</taxon>
        <taxon>Bacteroidota</taxon>
        <taxon>Chitinophagia</taxon>
        <taxon>Chitinophagales</taxon>
        <taxon>Chitinophagaceae</taxon>
        <taxon>Danxiaibacter</taxon>
    </lineage>
</organism>
<dbReference type="EMBL" id="JAULBC010000011">
    <property type="protein sequence ID" value="MEX6690941.1"/>
    <property type="molecule type" value="Genomic_DNA"/>
</dbReference>
<dbReference type="RefSeq" id="WP_369332357.1">
    <property type="nucleotide sequence ID" value="NZ_JAULBC010000011.1"/>
</dbReference>
<protein>
    <submittedName>
        <fullName evidence="1">Uncharacterized protein</fullName>
    </submittedName>
</protein>
<dbReference type="Proteomes" id="UP001560573">
    <property type="component" value="Unassembled WGS sequence"/>
</dbReference>
<proteinExistence type="predicted"/>
<accession>A0ABV3ZM20</accession>
<gene>
    <name evidence="1" type="ORF">QTN47_25755</name>
</gene>
<evidence type="ECO:0000313" key="2">
    <source>
        <dbReference type="Proteomes" id="UP001560573"/>
    </source>
</evidence>
<name>A0ABV3ZM20_9BACT</name>
<comment type="caution">
    <text evidence="1">The sequence shown here is derived from an EMBL/GenBank/DDBJ whole genome shotgun (WGS) entry which is preliminary data.</text>
</comment>
<reference evidence="1 2" key="1">
    <citation type="submission" date="2023-07" db="EMBL/GenBank/DDBJ databases">
        <authorList>
            <person name="Lian W.-H."/>
        </authorList>
    </citation>
    <scope>NUCLEOTIDE SEQUENCE [LARGE SCALE GENOMIC DNA]</scope>
    <source>
        <strain evidence="1 2">SYSU DXS3180</strain>
    </source>
</reference>
<sequence>MALTFGKDGMSIELSKTTIYADYYEMQLSLINLLKNYVSNDYGQGDGSEIYHGLELLEAMLVSPEQMKL</sequence>
<evidence type="ECO:0000313" key="1">
    <source>
        <dbReference type="EMBL" id="MEX6690941.1"/>
    </source>
</evidence>